<reference evidence="8" key="1">
    <citation type="journal article" date="2017" name="Toxicon">
        <title>Venom-gland transcriptomics and venom proteomics of the Hentz striped scorpion (Centruroides hentzi; Buthidae) reveal high toxin diversity in a harmless member of a lethal family.</title>
        <authorList>
            <person name="Ward M.J."/>
            <person name="Ellsworth S.A."/>
            <person name="Rokyta D.R."/>
        </authorList>
    </citation>
    <scope>NUCLEOTIDE SEQUENCE</scope>
    <source>
        <tissue evidence="8">Venom gland</tissue>
    </source>
</reference>
<evidence type="ECO:0000256" key="5">
    <source>
        <dbReference type="PROSITE-ProRule" id="PRU00117"/>
    </source>
</evidence>
<dbReference type="InterPro" id="IPR057778">
    <property type="entry name" value="KH_Vigilin_N"/>
</dbReference>
<feature type="domain" description="K Homology" evidence="7">
    <location>
        <begin position="149"/>
        <end position="217"/>
    </location>
</feature>
<sequence>MNPDTVQLASMSSEQNSVPCNVASLLEENEVYEPSYSYDEVFPALPETEARHEQPQANLGQWNQKMKVKTSVITQVFRVPVEERKFREFNSQRFGEQGEQAKICAEIMQRTGAHIEISSSKDQSLTILVTGKEEAVLAARRFIVNELQTQAIITIPIPKEHHRVILGKNGKRLAELEQSTNTKIMVPRSEENSDLIRITGTKEGIDKARHEIQLISDEQAKMAFERLNIPKIYHPFITGPFNNNIVQLSAETGARINVPPPSIQKDEITIAGEKEAVAKAKECILKIYEEKKLKCQTVSVEVKKEQHKYVIGPRGQTIQEILEQTDVSVEMPSLDSPSETVTLRGEQEKLGPALTLVYAKANSVVVLEVDAPSWLHKFIIGRKGANIRPFAQDFPKVHVQFTDGQDKIKVEGPRGEVEQAQKKLEDMTKDLLSKVSCEKITVDPRYHRHIIGKNGANINRLKQETAVEIQIPSDNDSSGIIYIEGNPTGVAHAKKELLDMVHKMENEVIKEVIVEHRFHRTIIGAKGEKVKEIRDRFNQVNITFPEAGVKSDRVIIRGAKQDVEQCYHYMSQMNKELVMNNHQVEVPIYKQFHKFIIGKGGSNIRKIREETDTKIDLPAEGSDSNVITITGKKENVLMAQQLILDKQNELENVVQQDIIIPAKFHNSIIGAKGKLIHSIMEECGGVSIRFPQVGSGSDKVSIRGPKDDVNRAKKLLVELSNEKQNAGYTEELKAKPEHLKFLIGKNGANVKKIRDKTKARIIFPSEKDDDRESIVIIGRKEEVMQAKKELQDMIKELDKVTELKMRVDPKYHRHFVARRGEVLRQIEEDYGGVVVSFPRIGNNSDEVTLKGPKECIEGAKQRILEIVDELASLVTMECIIPQKDHRTVMGPRGQKVQNIKTEYNVQIKFPDREFRQDDSFSNEEELTMNGEFNYSMNGPDEKPRKSDIILITGKKENCQAAHDALQALVPISIDVEIPYDFHRYIIGQKGKDVREMMNKYDVNIEIPRQTEQSDVIKIRGSPVNVENAKTALLERAQQLEEEKQDRLLRSYNLTVEVDPTYLPKIIGRKGAVINKIRNDHKVQIQFPERGESNDNIITITGYERDAEAARDDILKIVHELDEMVSDSIEIENSVHSRLIGSKGRNIKKIMDQYKVEIKFPRQSDSNPNLVVITGLQDNVDDVKDVLLNFAEEYLQDINEAEWMRKYTTPPSRQNDYEGDRPRENKGFVVRGGPWEQRSAVPAPDTSNTQEFPSFGSADVPKPVAWGPRR</sequence>
<evidence type="ECO:0000256" key="6">
    <source>
        <dbReference type="SAM" id="MobiDB-lite"/>
    </source>
</evidence>
<feature type="domain" description="K Homology" evidence="7">
    <location>
        <begin position="506"/>
        <end position="575"/>
    </location>
</feature>
<dbReference type="CDD" id="cd22405">
    <property type="entry name" value="KH-I_Vigilin_rpt1"/>
    <property type="match status" value="1"/>
</dbReference>
<dbReference type="SMART" id="SM00322">
    <property type="entry name" value="KH"/>
    <property type="match status" value="15"/>
</dbReference>
<dbReference type="InterPro" id="IPR004088">
    <property type="entry name" value="KH_dom_type_1"/>
</dbReference>
<dbReference type="FunFam" id="3.30.1370.10:FF:000018">
    <property type="entry name" value="vigilin isoform X1"/>
    <property type="match status" value="1"/>
</dbReference>
<dbReference type="PROSITE" id="PS50084">
    <property type="entry name" value="KH_TYPE_1"/>
    <property type="match status" value="15"/>
</dbReference>
<feature type="domain" description="K Homology" evidence="7">
    <location>
        <begin position="580"/>
        <end position="648"/>
    </location>
</feature>
<keyword evidence="2" id="KW-0963">Cytoplasm</keyword>
<evidence type="ECO:0000256" key="2">
    <source>
        <dbReference type="ARBA" id="ARBA00022490"/>
    </source>
</evidence>
<accession>A0A2I9LPV9</accession>
<feature type="region of interest" description="Disordered" evidence="6">
    <location>
        <begin position="1205"/>
        <end position="1269"/>
    </location>
</feature>
<dbReference type="CDD" id="cd22418">
    <property type="entry name" value="KH-I_Vigilin_rpt15"/>
    <property type="match status" value="1"/>
</dbReference>
<feature type="domain" description="K Homology" evidence="7">
    <location>
        <begin position="971"/>
        <end position="1037"/>
    </location>
</feature>
<dbReference type="InterPro" id="IPR004087">
    <property type="entry name" value="KH_dom"/>
</dbReference>
<dbReference type="Pfam" id="PF24668">
    <property type="entry name" value="KH_Vigilin"/>
    <property type="match status" value="1"/>
</dbReference>
<dbReference type="CDD" id="cd22417">
    <property type="entry name" value="KH-I_Vigilin_rpt14"/>
    <property type="match status" value="1"/>
</dbReference>
<proteinExistence type="predicted"/>
<feature type="domain" description="K Homology" evidence="7">
    <location>
        <begin position="363"/>
        <end position="429"/>
    </location>
</feature>
<dbReference type="EMBL" id="GFWZ01000447">
    <property type="protein sequence ID" value="MBW20437.1"/>
    <property type="molecule type" value="Transcribed_RNA"/>
</dbReference>
<feature type="domain" description="K Homology" evidence="7">
    <location>
        <begin position="652"/>
        <end position="721"/>
    </location>
</feature>
<evidence type="ECO:0000256" key="4">
    <source>
        <dbReference type="ARBA" id="ARBA00022884"/>
    </source>
</evidence>
<dbReference type="CDD" id="cd02394">
    <property type="entry name" value="KH-I_Vigilin_rpt6"/>
    <property type="match status" value="1"/>
</dbReference>
<dbReference type="CDD" id="cd22413">
    <property type="entry name" value="KH-I_Vigilin_rpt10"/>
    <property type="match status" value="1"/>
</dbReference>
<dbReference type="CDD" id="cd22416">
    <property type="entry name" value="KH-I_Vigilin_rpt13"/>
    <property type="match status" value="1"/>
</dbReference>
<comment type="subcellular location">
    <subcellularLocation>
        <location evidence="1">Cytoplasm</location>
    </subcellularLocation>
</comment>
<evidence type="ECO:0000256" key="1">
    <source>
        <dbReference type="ARBA" id="ARBA00004496"/>
    </source>
</evidence>
<dbReference type="CDD" id="cd22412">
    <property type="entry name" value="KH-I_Vigilin_rpt9"/>
    <property type="match status" value="1"/>
</dbReference>
<protein>
    <submittedName>
        <fullName evidence="8">Vigilin</fullName>
    </submittedName>
</protein>
<dbReference type="CDD" id="cd22410">
    <property type="entry name" value="KH-I_Vigilin_rpt7"/>
    <property type="match status" value="1"/>
</dbReference>
<feature type="domain" description="K Homology" evidence="7">
    <location>
        <begin position="71"/>
        <end position="148"/>
    </location>
</feature>
<feature type="compositionally biased region" description="Basic and acidic residues" evidence="6">
    <location>
        <begin position="1214"/>
        <end position="1225"/>
    </location>
</feature>
<keyword evidence="3" id="KW-0677">Repeat</keyword>
<dbReference type="InterPro" id="IPR036612">
    <property type="entry name" value="KH_dom_type_1_sf"/>
</dbReference>
<feature type="domain" description="K Homology" evidence="7">
    <location>
        <begin position="1122"/>
        <end position="1191"/>
    </location>
</feature>
<dbReference type="Pfam" id="PF00013">
    <property type="entry name" value="KH_1"/>
    <property type="match status" value="14"/>
</dbReference>
<dbReference type="CDD" id="cd22415">
    <property type="entry name" value="KH-I_Vigilin_rpt12"/>
    <property type="match status" value="1"/>
</dbReference>
<dbReference type="CDD" id="cd22406">
    <property type="entry name" value="KH-I_Vigilin_rpt2"/>
    <property type="match status" value="1"/>
</dbReference>
<dbReference type="GO" id="GO:0003729">
    <property type="term" value="F:mRNA binding"/>
    <property type="evidence" value="ECO:0007669"/>
    <property type="project" value="TreeGrafter"/>
</dbReference>
<feature type="domain" description="K Homology" evidence="7">
    <location>
        <begin position="294"/>
        <end position="362"/>
    </location>
</feature>
<keyword evidence="4 5" id="KW-0694">RNA-binding</keyword>
<dbReference type="CDD" id="cd22411">
    <property type="entry name" value="KH-I_Vigilin_rpt8"/>
    <property type="match status" value="1"/>
</dbReference>
<evidence type="ECO:0000256" key="3">
    <source>
        <dbReference type="ARBA" id="ARBA00022737"/>
    </source>
</evidence>
<organism evidence="8">
    <name type="scientific">Centruroides hentzi</name>
    <dbReference type="NCBI Taxonomy" id="88313"/>
    <lineage>
        <taxon>Eukaryota</taxon>
        <taxon>Metazoa</taxon>
        <taxon>Ecdysozoa</taxon>
        <taxon>Arthropoda</taxon>
        <taxon>Chelicerata</taxon>
        <taxon>Arachnida</taxon>
        <taxon>Scorpiones</taxon>
        <taxon>Buthida</taxon>
        <taxon>Buthoidea</taxon>
        <taxon>Buthidae</taxon>
        <taxon>Centruroides</taxon>
    </lineage>
</organism>
<feature type="domain" description="K Homology" evidence="7">
    <location>
        <begin position="221"/>
        <end position="289"/>
    </location>
</feature>
<feature type="domain" description="K Homology" evidence="7">
    <location>
        <begin position="726"/>
        <end position="795"/>
    </location>
</feature>
<dbReference type="SUPFAM" id="SSF54791">
    <property type="entry name" value="Eukaryotic type KH-domain (KH-domain type I)"/>
    <property type="match status" value="15"/>
</dbReference>
<dbReference type="CDD" id="cd22407">
    <property type="entry name" value="KH-I_Vigilin_rpt3"/>
    <property type="match status" value="1"/>
</dbReference>
<evidence type="ECO:0000313" key="8">
    <source>
        <dbReference type="EMBL" id="MBW20437.1"/>
    </source>
</evidence>
<evidence type="ECO:0000259" key="7">
    <source>
        <dbReference type="SMART" id="SM00322"/>
    </source>
</evidence>
<dbReference type="PANTHER" id="PTHR10627">
    <property type="entry name" value="SCP160"/>
    <property type="match status" value="1"/>
</dbReference>
<dbReference type="FunFam" id="3.30.1370.10:FF:000039">
    <property type="entry name" value="vigilin isoform X1"/>
    <property type="match status" value="1"/>
</dbReference>
<dbReference type="Gene3D" id="3.30.1370.10">
    <property type="entry name" value="K Homology domain, type 1"/>
    <property type="match status" value="15"/>
</dbReference>
<dbReference type="CDD" id="cd22414">
    <property type="entry name" value="KH-I_Vigilin_rpt11"/>
    <property type="match status" value="1"/>
</dbReference>
<dbReference type="GO" id="GO:0010468">
    <property type="term" value="P:regulation of gene expression"/>
    <property type="evidence" value="ECO:0007669"/>
    <property type="project" value="UniProtKB-ARBA"/>
</dbReference>
<feature type="domain" description="K Homology" evidence="7">
    <location>
        <begin position="1049"/>
        <end position="1118"/>
    </location>
</feature>
<name>A0A2I9LPV9_9SCOR</name>
<dbReference type="AlphaFoldDB" id="A0A2I9LPV9"/>
<dbReference type="CDD" id="cd22408">
    <property type="entry name" value="KH-I_Vigilin_rpt4"/>
    <property type="match status" value="1"/>
</dbReference>
<feature type="domain" description="K Homology" evidence="7">
    <location>
        <begin position="872"/>
        <end position="970"/>
    </location>
</feature>
<feature type="domain" description="K Homology" evidence="7">
    <location>
        <begin position="799"/>
        <end position="868"/>
    </location>
</feature>
<dbReference type="CDD" id="cd22409">
    <property type="entry name" value="KH-I_Vigilin_rpt5"/>
    <property type="match status" value="1"/>
</dbReference>
<dbReference type="FunFam" id="3.30.1370.10:FF:000061">
    <property type="entry name" value="High density lipoprotein binding protein"/>
    <property type="match status" value="1"/>
</dbReference>
<dbReference type="PANTHER" id="PTHR10627:SF31">
    <property type="entry name" value="DODECA-SATELLITE-BINDING PROTEIN 1, ISOFORM A"/>
    <property type="match status" value="1"/>
</dbReference>
<feature type="domain" description="K Homology" evidence="7">
    <location>
        <begin position="434"/>
        <end position="502"/>
    </location>
</feature>